<dbReference type="EC" id="3.4.-.-" evidence="2"/>
<dbReference type="InterPro" id="IPR012338">
    <property type="entry name" value="Beta-lactam/transpept-like"/>
</dbReference>
<dbReference type="InterPro" id="IPR001466">
    <property type="entry name" value="Beta-lactam-related"/>
</dbReference>
<evidence type="ECO:0000313" key="2">
    <source>
        <dbReference type="EMBL" id="WVX48328.1"/>
    </source>
</evidence>
<gene>
    <name evidence="2" type="primary">ampH</name>
    <name evidence="2" type="ORF">ROLI_014080</name>
</gene>
<keyword evidence="3" id="KW-1185">Reference proteome</keyword>
<name>A0ABZ2BRK9_9RHOB</name>
<protein>
    <submittedName>
        <fullName evidence="2">D-alanyl-D-alanine-carboxypeptidase/endopeptidase AmpH</fullName>
        <ecNumber evidence="2">3.4.-.-</ecNumber>
    </submittedName>
</protein>
<feature type="domain" description="Beta-lactamase-related" evidence="1">
    <location>
        <begin position="22"/>
        <end position="330"/>
    </location>
</feature>
<keyword evidence="2" id="KW-0378">Hydrolase</keyword>
<sequence length="356" mass="38398">MPHPTHALPERILAPYRGGATALVTNIVHNGEMSVTASGKVDHAQSTPPEDLIFEIGSITKVFTALLLSLLVEEGKIDANRPINALAKELSDIPSWITLRALATHTSGLPRIHVPLWKALIFSLPDDPYATFSRGDLFAWFNRHKGSKRPRRMRHAYSNLGYGLLGEALAISEGKPFQELLTEMVIAPLGLVDTSSHLTVSQQARFMQPFNTRDKAVTPWTFQAIAGAGCLRSTARDLGRFSNAVIGALVNPVTPLDRAICQSVKPELCLGPRGATEPVAQCLGWLSIKVNANAPRMLFHNGGTAGSTSSLYICPAANAAVTILSNRGVAAGLRSRMQLQQCNPDQAINDLFAAIE</sequence>
<accession>A0ABZ2BRK9</accession>
<evidence type="ECO:0000259" key="1">
    <source>
        <dbReference type="Pfam" id="PF00144"/>
    </source>
</evidence>
<proteinExistence type="predicted"/>
<dbReference type="Proteomes" id="UP001318682">
    <property type="component" value="Chromosome"/>
</dbReference>
<evidence type="ECO:0000313" key="3">
    <source>
        <dbReference type="Proteomes" id="UP001318682"/>
    </source>
</evidence>
<organism evidence="2 3">
    <name type="scientific">Roseobacter fucihabitans</name>
    <dbReference type="NCBI Taxonomy" id="1537242"/>
    <lineage>
        <taxon>Bacteria</taxon>
        <taxon>Pseudomonadati</taxon>
        <taxon>Pseudomonadota</taxon>
        <taxon>Alphaproteobacteria</taxon>
        <taxon>Rhodobacterales</taxon>
        <taxon>Roseobacteraceae</taxon>
        <taxon>Roseobacter</taxon>
    </lineage>
</organism>
<dbReference type="InterPro" id="IPR050491">
    <property type="entry name" value="AmpC-like"/>
</dbReference>
<dbReference type="GO" id="GO:0016787">
    <property type="term" value="F:hydrolase activity"/>
    <property type="evidence" value="ECO:0007669"/>
    <property type="project" value="UniProtKB-KW"/>
</dbReference>
<dbReference type="Pfam" id="PF00144">
    <property type="entry name" value="Beta-lactamase"/>
    <property type="match status" value="1"/>
</dbReference>
<dbReference type="PANTHER" id="PTHR46825">
    <property type="entry name" value="D-ALANYL-D-ALANINE-CARBOXYPEPTIDASE/ENDOPEPTIDASE AMPH"/>
    <property type="match status" value="1"/>
</dbReference>
<reference evidence="3" key="1">
    <citation type="submission" date="2024-01" db="EMBL/GenBank/DDBJ databases">
        <title>Roseobacter fucihabitans sp. nov., isolated from the brown alga Fucus spiralis.</title>
        <authorList>
            <person name="Hahnke S."/>
            <person name="Berger M."/>
            <person name="Schlingloff A."/>
            <person name="Athale I."/>
            <person name="Neumann-Schaal M."/>
            <person name="Adenaya A."/>
            <person name="Poehlein A."/>
            <person name="Daniel R."/>
            <person name="Pertersen J."/>
            <person name="Brinkhoff T."/>
        </authorList>
    </citation>
    <scope>NUCLEOTIDE SEQUENCE [LARGE SCALE GENOMIC DNA]</scope>
    <source>
        <strain evidence="3">B14</strain>
    </source>
</reference>
<dbReference type="EMBL" id="CP143423">
    <property type="protein sequence ID" value="WVX48328.1"/>
    <property type="molecule type" value="Genomic_DNA"/>
</dbReference>
<dbReference type="Gene3D" id="3.40.710.10">
    <property type="entry name" value="DD-peptidase/beta-lactamase superfamily"/>
    <property type="match status" value="1"/>
</dbReference>
<dbReference type="SUPFAM" id="SSF56601">
    <property type="entry name" value="beta-lactamase/transpeptidase-like"/>
    <property type="match status" value="1"/>
</dbReference>
<dbReference type="PANTHER" id="PTHR46825:SF8">
    <property type="entry name" value="BETA-LACTAMASE-RELATED"/>
    <property type="match status" value="1"/>
</dbReference>